<organism evidence="3 4">
    <name type="scientific">Ascodesmis nigricans</name>
    <dbReference type="NCBI Taxonomy" id="341454"/>
    <lineage>
        <taxon>Eukaryota</taxon>
        <taxon>Fungi</taxon>
        <taxon>Dikarya</taxon>
        <taxon>Ascomycota</taxon>
        <taxon>Pezizomycotina</taxon>
        <taxon>Pezizomycetes</taxon>
        <taxon>Pezizales</taxon>
        <taxon>Ascodesmidaceae</taxon>
        <taxon>Ascodesmis</taxon>
    </lineage>
</organism>
<evidence type="ECO:0000259" key="2">
    <source>
        <dbReference type="PROSITE" id="PS51184"/>
    </source>
</evidence>
<dbReference type="SMART" id="SM00558">
    <property type="entry name" value="JmjC"/>
    <property type="match status" value="1"/>
</dbReference>
<dbReference type="PANTHER" id="PTHR12461:SF105">
    <property type="entry name" value="HYPOXIA-INDUCIBLE FACTOR 1-ALPHA INHIBITOR"/>
    <property type="match status" value="1"/>
</dbReference>
<gene>
    <name evidence="3" type="ORF">EX30DRAFT_383183</name>
</gene>
<feature type="region of interest" description="Disordered" evidence="1">
    <location>
        <begin position="39"/>
        <end position="59"/>
    </location>
</feature>
<dbReference type="PROSITE" id="PS51184">
    <property type="entry name" value="JMJC"/>
    <property type="match status" value="1"/>
</dbReference>
<dbReference type="InterPro" id="IPR003347">
    <property type="entry name" value="JmjC_dom"/>
</dbReference>
<proteinExistence type="predicted"/>
<dbReference type="SUPFAM" id="SSF51197">
    <property type="entry name" value="Clavaminate synthase-like"/>
    <property type="match status" value="1"/>
</dbReference>
<dbReference type="Proteomes" id="UP000298138">
    <property type="component" value="Unassembled WGS sequence"/>
</dbReference>
<dbReference type="Gene3D" id="2.60.120.650">
    <property type="entry name" value="Cupin"/>
    <property type="match status" value="1"/>
</dbReference>
<dbReference type="InterPro" id="IPR041667">
    <property type="entry name" value="Cupin_8"/>
</dbReference>
<evidence type="ECO:0000313" key="3">
    <source>
        <dbReference type="EMBL" id="TGZ78790.1"/>
    </source>
</evidence>
<name>A0A4S2MNS8_9PEZI</name>
<evidence type="ECO:0000313" key="4">
    <source>
        <dbReference type="Proteomes" id="UP000298138"/>
    </source>
</evidence>
<dbReference type="AlphaFoldDB" id="A0A4S2MNS8"/>
<sequence length="402" mass="43796">MAAPSERASASVFTAGRVIHRELGELRLQHLLTCACAPPSTSNHPTTPQPPMRPLPLPPLRLTRTRTTLRPLTTLPPLRRPPSLTSPLPAITTSPPISPLFLPSYHFPASTLPFLSLFPTPTTLSTPLLLSHLDNPSTLITIELLTPRFERREIPFNLYLHLLVLQSSSASSSSPTPSSSTSVSDSGSSAPASSAPASSAPASSASFPPTYAPQLPLPTLFPTLAPLLHPVSALFPQLEGTALWLAPERVRTSTPLHTDPNANVLVQVAGRKRVRMWSPEVGERLLRRVERHGALGGGQGEGGMKRWSRLGLREHEMGEGGRGVERVVWEDGDGDGDRKGDMAEEMEDWEEGYEVEMGQGEGVVIPRGWWHAVRSVPMGEELKKELKEGEARVGVSVNWWFR</sequence>
<feature type="domain" description="JmjC" evidence="2">
    <location>
        <begin position="204"/>
        <end position="402"/>
    </location>
</feature>
<reference evidence="3 4" key="1">
    <citation type="submission" date="2019-04" db="EMBL/GenBank/DDBJ databases">
        <title>Comparative genomics and transcriptomics to analyze fruiting body development in filamentous ascomycetes.</title>
        <authorList>
            <consortium name="DOE Joint Genome Institute"/>
            <person name="Lutkenhaus R."/>
            <person name="Traeger S."/>
            <person name="Breuer J."/>
            <person name="Kuo A."/>
            <person name="Lipzen A."/>
            <person name="Pangilinan J."/>
            <person name="Dilworth D."/>
            <person name="Sandor L."/>
            <person name="Poggeler S."/>
            <person name="Barry K."/>
            <person name="Grigoriev I.V."/>
            <person name="Nowrousian M."/>
        </authorList>
    </citation>
    <scope>NUCLEOTIDE SEQUENCE [LARGE SCALE GENOMIC DNA]</scope>
    <source>
        <strain evidence="3 4">CBS 389.68</strain>
    </source>
</reference>
<dbReference type="Pfam" id="PF13621">
    <property type="entry name" value="Cupin_8"/>
    <property type="match status" value="1"/>
</dbReference>
<dbReference type="InParanoid" id="A0A4S2MNS8"/>
<accession>A0A4S2MNS8</accession>
<keyword evidence="4" id="KW-1185">Reference proteome</keyword>
<feature type="region of interest" description="Disordered" evidence="1">
    <location>
        <begin position="169"/>
        <end position="206"/>
    </location>
</feature>
<feature type="compositionally biased region" description="Pro residues" evidence="1">
    <location>
        <begin position="47"/>
        <end position="59"/>
    </location>
</feature>
<dbReference type="EMBL" id="ML220137">
    <property type="protein sequence ID" value="TGZ78790.1"/>
    <property type="molecule type" value="Genomic_DNA"/>
</dbReference>
<dbReference type="OrthoDB" id="263283at2759"/>
<evidence type="ECO:0000256" key="1">
    <source>
        <dbReference type="SAM" id="MobiDB-lite"/>
    </source>
</evidence>
<dbReference type="PANTHER" id="PTHR12461">
    <property type="entry name" value="HYPOXIA-INDUCIBLE FACTOR 1 ALPHA INHIBITOR-RELATED"/>
    <property type="match status" value="1"/>
</dbReference>
<protein>
    <submittedName>
        <fullName evidence="3">Clavaminate synthase-like protein</fullName>
    </submittedName>
</protein>